<dbReference type="InterPro" id="IPR005115">
    <property type="entry name" value="Gly_transporter"/>
</dbReference>
<feature type="transmembrane region" description="Helical" evidence="7">
    <location>
        <begin position="154"/>
        <end position="174"/>
    </location>
</feature>
<evidence type="ECO:0000256" key="6">
    <source>
        <dbReference type="ARBA" id="ARBA00023136"/>
    </source>
</evidence>
<reference evidence="9" key="1">
    <citation type="submission" date="2020-08" db="EMBL/GenBank/DDBJ databases">
        <title>Genome public.</title>
        <authorList>
            <person name="Liu C."/>
            <person name="Sun Q."/>
        </authorList>
    </citation>
    <scope>NUCLEOTIDE SEQUENCE</scope>
    <source>
        <strain evidence="9">BX15</strain>
    </source>
</reference>
<dbReference type="GO" id="GO:0005886">
    <property type="term" value="C:plasma membrane"/>
    <property type="evidence" value="ECO:0007669"/>
    <property type="project" value="UniProtKB-SubCell"/>
</dbReference>
<feature type="domain" description="Glycine transporter" evidence="8">
    <location>
        <begin position="99"/>
        <end position="173"/>
    </location>
</feature>
<keyword evidence="6 7" id="KW-0472">Membrane</keyword>
<feature type="transmembrane region" description="Helical" evidence="7">
    <location>
        <begin position="6"/>
        <end position="24"/>
    </location>
</feature>
<feature type="transmembrane region" description="Helical" evidence="7">
    <location>
        <begin position="68"/>
        <end position="86"/>
    </location>
</feature>
<keyword evidence="4 7" id="KW-0812">Transmembrane</keyword>
<evidence type="ECO:0000313" key="9">
    <source>
        <dbReference type="EMBL" id="MBC5769045.1"/>
    </source>
</evidence>
<accession>A0A923MFF1</accession>
<proteinExistence type="inferred from homology"/>
<dbReference type="Proteomes" id="UP000620327">
    <property type="component" value="Unassembled WGS sequence"/>
</dbReference>
<feature type="domain" description="Glycine transporter" evidence="8">
    <location>
        <begin position="7"/>
        <end position="79"/>
    </location>
</feature>
<evidence type="ECO:0000256" key="2">
    <source>
        <dbReference type="ARBA" id="ARBA00008193"/>
    </source>
</evidence>
<organism evidence="9 10">
    <name type="scientific">Dysosmobacter segnis</name>
    <dbReference type="NCBI Taxonomy" id="2763042"/>
    <lineage>
        <taxon>Bacteria</taxon>
        <taxon>Bacillati</taxon>
        <taxon>Bacillota</taxon>
        <taxon>Clostridia</taxon>
        <taxon>Eubacteriales</taxon>
        <taxon>Oscillospiraceae</taxon>
        <taxon>Dysosmobacter</taxon>
    </lineage>
</organism>
<dbReference type="AlphaFoldDB" id="A0A923MFF1"/>
<protein>
    <submittedName>
        <fullName evidence="9">TRIC cation channel family protein</fullName>
    </submittedName>
</protein>
<dbReference type="Pfam" id="PF03458">
    <property type="entry name" value="Gly_transporter"/>
    <property type="match status" value="2"/>
</dbReference>
<gene>
    <name evidence="9" type="ORF">H8Z83_01600</name>
</gene>
<evidence type="ECO:0000256" key="3">
    <source>
        <dbReference type="ARBA" id="ARBA00022475"/>
    </source>
</evidence>
<evidence type="ECO:0000313" key="10">
    <source>
        <dbReference type="Proteomes" id="UP000620327"/>
    </source>
</evidence>
<dbReference type="PANTHER" id="PTHR30506">
    <property type="entry name" value="INNER MEMBRANE PROTEIN"/>
    <property type="match status" value="1"/>
</dbReference>
<evidence type="ECO:0000256" key="7">
    <source>
        <dbReference type="SAM" id="Phobius"/>
    </source>
</evidence>
<evidence type="ECO:0000259" key="8">
    <source>
        <dbReference type="Pfam" id="PF03458"/>
    </source>
</evidence>
<name>A0A923MFF1_9FIRM</name>
<sequence>METFLFLFEMLGTIAFAASGAVLGVRKGLDVFGVCFLGLTTACGGGMVRDVLLGNTPPAAFQNPTASAVAVVTSLIMFLSGVRHLLMGNQRRYDLFMLLMDSAGLGIFTVMGVRVVWNCVEAPSLYLLVFVGVLTGVGGGLLRDVMAGDMPYIFVKHIYACASLVGAVICGVLRQPAGEMTAMLAGAAAVFAIRCLSAHYRWNLPHPNA</sequence>
<dbReference type="EMBL" id="JACOQI010000001">
    <property type="protein sequence ID" value="MBC5769045.1"/>
    <property type="molecule type" value="Genomic_DNA"/>
</dbReference>
<feature type="transmembrane region" description="Helical" evidence="7">
    <location>
        <begin position="98"/>
        <end position="117"/>
    </location>
</feature>
<keyword evidence="5 7" id="KW-1133">Transmembrane helix</keyword>
<comment type="subcellular location">
    <subcellularLocation>
        <location evidence="1">Cell membrane</location>
        <topology evidence="1">Multi-pass membrane protein</topology>
    </subcellularLocation>
</comment>
<feature type="transmembrane region" description="Helical" evidence="7">
    <location>
        <begin position="31"/>
        <end position="48"/>
    </location>
</feature>
<comment type="caution">
    <text evidence="9">The sequence shown here is derived from an EMBL/GenBank/DDBJ whole genome shotgun (WGS) entry which is preliminary data.</text>
</comment>
<dbReference type="RefSeq" id="WP_187013434.1">
    <property type="nucleotide sequence ID" value="NZ_JACOQI010000001.1"/>
</dbReference>
<keyword evidence="10" id="KW-1185">Reference proteome</keyword>
<evidence type="ECO:0000256" key="1">
    <source>
        <dbReference type="ARBA" id="ARBA00004651"/>
    </source>
</evidence>
<feature type="transmembrane region" description="Helical" evidence="7">
    <location>
        <begin position="180"/>
        <end position="197"/>
    </location>
</feature>
<evidence type="ECO:0000256" key="5">
    <source>
        <dbReference type="ARBA" id="ARBA00022989"/>
    </source>
</evidence>
<feature type="transmembrane region" description="Helical" evidence="7">
    <location>
        <begin position="123"/>
        <end position="142"/>
    </location>
</feature>
<evidence type="ECO:0000256" key="4">
    <source>
        <dbReference type="ARBA" id="ARBA00022692"/>
    </source>
</evidence>
<keyword evidence="3" id="KW-1003">Cell membrane</keyword>
<comment type="similarity">
    <text evidence="2">Belongs to the UPF0126 family.</text>
</comment>
<dbReference type="PANTHER" id="PTHR30506:SF3">
    <property type="entry name" value="UPF0126 INNER MEMBRANE PROTEIN YADS-RELATED"/>
    <property type="match status" value="1"/>
</dbReference>